<organism evidence="1 2">
    <name type="scientific">Streptomyces lucensis JCM 4490</name>
    <dbReference type="NCBI Taxonomy" id="1306176"/>
    <lineage>
        <taxon>Bacteria</taxon>
        <taxon>Bacillati</taxon>
        <taxon>Actinomycetota</taxon>
        <taxon>Actinomycetes</taxon>
        <taxon>Kitasatosporales</taxon>
        <taxon>Streptomycetaceae</taxon>
        <taxon>Streptomyces</taxon>
    </lineage>
</organism>
<reference evidence="1 2" key="1">
    <citation type="journal article" date="2014" name="Int. J. Syst. Evol. Microbiol.">
        <title>Complete genome sequence of Corynebacterium casei LMG S-19264T (=DSM 44701T), isolated from a smear-ripened cheese.</title>
        <authorList>
            <consortium name="US DOE Joint Genome Institute (JGI-PGF)"/>
            <person name="Walter F."/>
            <person name="Albersmeier A."/>
            <person name="Kalinowski J."/>
            <person name="Ruckert C."/>
        </authorList>
    </citation>
    <scope>NUCLEOTIDE SEQUENCE [LARGE SCALE GENOMIC DNA]</scope>
    <source>
        <strain evidence="1 2">JCM 4490</strain>
    </source>
</reference>
<dbReference type="Proteomes" id="UP000620224">
    <property type="component" value="Unassembled WGS sequence"/>
</dbReference>
<sequence>MPGRPLKDLALRGPNNSVLEHEEFSDRVEAAGRRVFAEPEDYIEDLAARIWSTTFGELRLLTSRLREVRNPTLLGDVSPAAAADALRQFLPGVAEDVLTATAEALAESDTTREAFERDEHAATLLEEFARLWTGHAVDVTRTAARHAHDDASTRKWRVQQCTGLLESAKAEADRAAGDVQRLDNAHHKAQAAVRAIETSDAYRSHGHVMDLRKRLRAEQHAASSSYDILHTAAQQARTQTKTGQEALDDVIGDLAQTLADAEAAGSPPVALETLLAHHPRARVTRPVADRIADPGPGITLTHDRDGLDRLAATWRARAQEHRSTADRAALVLRDHDAVAAAEETAATAHRAAAGAESAYDEASQAHDRATAAARSAARQALAEVTRWAPEHPALRGLHDEVPLDGGELTVWDTDDVEALIHAEPAAVRDQLNTWADQLYRSRRTRRHKRTYSWFPAMSASRSSRPFTSVRPRASHACFQ</sequence>
<accession>A0A918J7K9</accession>
<proteinExistence type="predicted"/>
<name>A0A918J7K9_9ACTN</name>
<dbReference type="AlphaFoldDB" id="A0A918J7K9"/>
<dbReference type="RefSeq" id="WP_190016419.1">
    <property type="nucleotide sequence ID" value="NZ_BMUE01000007.1"/>
</dbReference>
<gene>
    <name evidence="1" type="ORF">GCM10010503_36780</name>
</gene>
<evidence type="ECO:0000313" key="1">
    <source>
        <dbReference type="EMBL" id="GGW56296.1"/>
    </source>
</evidence>
<dbReference type="EMBL" id="BMUE01000007">
    <property type="protein sequence ID" value="GGW56296.1"/>
    <property type="molecule type" value="Genomic_DNA"/>
</dbReference>
<evidence type="ECO:0000313" key="2">
    <source>
        <dbReference type="Proteomes" id="UP000620224"/>
    </source>
</evidence>
<protein>
    <submittedName>
        <fullName evidence="1">Uncharacterized protein</fullName>
    </submittedName>
</protein>
<keyword evidence="2" id="KW-1185">Reference proteome</keyword>
<comment type="caution">
    <text evidence="1">The sequence shown here is derived from an EMBL/GenBank/DDBJ whole genome shotgun (WGS) entry which is preliminary data.</text>
</comment>